<reference evidence="2 4" key="1">
    <citation type="journal article" date="2019" name="Sci. Rep.">
        <title>Orb-weaving spider Araneus ventricosus genome elucidates the spidroin gene catalogue.</title>
        <authorList>
            <person name="Kono N."/>
            <person name="Nakamura H."/>
            <person name="Ohtoshi R."/>
            <person name="Moran D.A.P."/>
            <person name="Shinohara A."/>
            <person name="Yoshida Y."/>
            <person name="Fujiwara M."/>
            <person name="Mori M."/>
            <person name="Tomita M."/>
            <person name="Arakawa K."/>
        </authorList>
    </citation>
    <scope>NUCLEOTIDE SEQUENCE [LARGE SCALE GENOMIC DNA]</scope>
</reference>
<evidence type="ECO:0000313" key="2">
    <source>
        <dbReference type="EMBL" id="GBN76132.1"/>
    </source>
</evidence>
<dbReference type="EMBL" id="BGPR01018893">
    <property type="protein sequence ID" value="GBN80425.1"/>
    <property type="molecule type" value="Genomic_DNA"/>
</dbReference>
<dbReference type="OrthoDB" id="6434070at2759"/>
<protein>
    <submittedName>
        <fullName evidence="2">Uncharacterized protein</fullName>
    </submittedName>
</protein>
<feature type="compositionally biased region" description="Polar residues" evidence="1">
    <location>
        <begin position="114"/>
        <end position="134"/>
    </location>
</feature>
<evidence type="ECO:0000313" key="4">
    <source>
        <dbReference type="Proteomes" id="UP000499080"/>
    </source>
</evidence>
<organism evidence="2 4">
    <name type="scientific">Araneus ventricosus</name>
    <name type="common">Orbweaver spider</name>
    <name type="synonym">Epeira ventricosa</name>
    <dbReference type="NCBI Taxonomy" id="182803"/>
    <lineage>
        <taxon>Eukaryota</taxon>
        <taxon>Metazoa</taxon>
        <taxon>Ecdysozoa</taxon>
        <taxon>Arthropoda</taxon>
        <taxon>Chelicerata</taxon>
        <taxon>Arachnida</taxon>
        <taxon>Araneae</taxon>
        <taxon>Araneomorphae</taxon>
        <taxon>Entelegynae</taxon>
        <taxon>Araneoidea</taxon>
        <taxon>Araneidae</taxon>
        <taxon>Araneus</taxon>
    </lineage>
</organism>
<sequence length="322" mass="36499">MAESKEQETLVYCLGQIGGEHNPVITSGSGFHSKYEYTTKGYARYIREANNMIKFMNLIINYFLESVKSEFEEDPLAFIDSESEEESLASIQKMKKQWKEMFKEHQRKLREALRNQTLERSSSTLTPSIEESSNSSKQADEDSSEESSSSSAKIPRLDTEATIEAGAKYPEMELQSTSEAGAKFPEMELQSTSEAGAKAPEMELESISEFDTEVPTFKVCSVGVPVESLEFPQSIFLRKLKEFGGVLKTAYQELRAKMGNALDRISPDHTAHDLKGFTLQKMEKFAKWKYAVKTLSKYIRSPQYLTLHQAHVSCEYLYCAKI</sequence>
<keyword evidence="4" id="KW-1185">Reference proteome</keyword>
<evidence type="ECO:0000256" key="1">
    <source>
        <dbReference type="SAM" id="MobiDB-lite"/>
    </source>
</evidence>
<name>A0A4Y2RK00_ARAVE</name>
<evidence type="ECO:0000313" key="3">
    <source>
        <dbReference type="EMBL" id="GBN80425.1"/>
    </source>
</evidence>
<proteinExistence type="predicted"/>
<gene>
    <name evidence="2" type="ORF">AVEN_112125_1</name>
    <name evidence="3" type="ORF">AVEN_1785_1</name>
</gene>
<comment type="caution">
    <text evidence="2">The sequence shown here is derived from an EMBL/GenBank/DDBJ whole genome shotgun (WGS) entry which is preliminary data.</text>
</comment>
<dbReference type="EMBL" id="BGPR01017431">
    <property type="protein sequence ID" value="GBN76132.1"/>
    <property type="molecule type" value="Genomic_DNA"/>
</dbReference>
<dbReference type="Proteomes" id="UP000499080">
    <property type="component" value="Unassembled WGS sequence"/>
</dbReference>
<accession>A0A4Y2RK00</accession>
<dbReference type="AlphaFoldDB" id="A0A4Y2RK00"/>
<feature type="region of interest" description="Disordered" evidence="1">
    <location>
        <begin position="113"/>
        <end position="161"/>
    </location>
</feature>